<reference evidence="11 12" key="1">
    <citation type="journal article" date="2015" name="Microbiome">
        <title>Genomic resolution of linkages in carbon, nitrogen, and sulfur cycling among widespread estuary sediment bacteria.</title>
        <authorList>
            <person name="Baker B.J."/>
            <person name="Lazar C.S."/>
            <person name="Teske A.P."/>
            <person name="Dick G.J."/>
        </authorList>
    </citation>
    <scope>NUCLEOTIDE SEQUENCE [LARGE SCALE GENOMIC DNA]</scope>
    <source>
        <strain evidence="11">SM23_42</strain>
    </source>
</reference>
<dbReference type="InterPro" id="IPR031167">
    <property type="entry name" value="G_OBG"/>
</dbReference>
<comment type="subunit">
    <text evidence="8">Monomer.</text>
</comment>
<dbReference type="InterPro" id="IPR006169">
    <property type="entry name" value="GTP1_OBG_dom"/>
</dbReference>
<keyword evidence="4 8" id="KW-0547">Nucleotide-binding</keyword>
<name>A0A0S8FU98_UNCW3</name>
<proteinExistence type="inferred from homology"/>
<dbReference type="GO" id="GO:0005525">
    <property type="term" value="F:GTP binding"/>
    <property type="evidence" value="ECO:0007669"/>
    <property type="project" value="UniProtKB-UniRule"/>
</dbReference>
<dbReference type="GO" id="GO:0005737">
    <property type="term" value="C:cytoplasm"/>
    <property type="evidence" value="ECO:0007669"/>
    <property type="project" value="UniProtKB-SubCell"/>
</dbReference>
<dbReference type="InterPro" id="IPR036726">
    <property type="entry name" value="GTP1_OBG_dom_sf"/>
</dbReference>
<dbReference type="Gene3D" id="3.40.50.300">
    <property type="entry name" value="P-loop containing nucleotide triphosphate hydrolases"/>
    <property type="match status" value="1"/>
</dbReference>
<dbReference type="FunFam" id="2.70.210.12:FF:000001">
    <property type="entry name" value="GTPase Obg"/>
    <property type="match status" value="1"/>
</dbReference>
<dbReference type="GO" id="GO:0003924">
    <property type="term" value="F:GTPase activity"/>
    <property type="evidence" value="ECO:0007669"/>
    <property type="project" value="UniProtKB-UniRule"/>
</dbReference>
<evidence type="ECO:0000256" key="5">
    <source>
        <dbReference type="ARBA" id="ARBA00022801"/>
    </source>
</evidence>
<dbReference type="Gene3D" id="2.70.210.12">
    <property type="entry name" value="GTP1/OBG domain"/>
    <property type="match status" value="1"/>
</dbReference>
<dbReference type="NCBIfam" id="NF008955">
    <property type="entry name" value="PRK12297.1"/>
    <property type="match status" value="1"/>
</dbReference>
<keyword evidence="3 8" id="KW-0479">Metal-binding</keyword>
<dbReference type="GO" id="GO:0000287">
    <property type="term" value="F:magnesium ion binding"/>
    <property type="evidence" value="ECO:0007669"/>
    <property type="project" value="InterPro"/>
</dbReference>
<feature type="domain" description="Obg" evidence="10">
    <location>
        <begin position="1"/>
        <end position="157"/>
    </location>
</feature>
<protein>
    <recommendedName>
        <fullName evidence="8">GTPase Obg</fullName>
        <ecNumber evidence="8">3.6.5.-</ecNumber>
    </recommendedName>
    <alternativeName>
        <fullName evidence="8">GTP-binding protein Obg</fullName>
    </alternativeName>
</protein>
<feature type="binding site" evidence="8">
    <location>
        <begin position="298"/>
        <end position="300"/>
    </location>
    <ligand>
        <name>GTP</name>
        <dbReference type="ChEBI" id="CHEBI:37565"/>
    </ligand>
</feature>
<keyword evidence="7 8" id="KW-0342">GTP-binding</keyword>
<dbReference type="PIRSF" id="PIRSF002401">
    <property type="entry name" value="GTP_bd_Obg/CgtA"/>
    <property type="match status" value="1"/>
</dbReference>
<evidence type="ECO:0000256" key="8">
    <source>
        <dbReference type="HAMAP-Rule" id="MF_01454"/>
    </source>
</evidence>
<dbReference type="Proteomes" id="UP000051373">
    <property type="component" value="Unassembled WGS sequence"/>
</dbReference>
<comment type="cofactor">
    <cofactor evidence="8">
        <name>Mg(2+)</name>
        <dbReference type="ChEBI" id="CHEBI:18420"/>
    </cofactor>
</comment>
<dbReference type="PATRIC" id="fig|1703779.3.peg.1795"/>
<evidence type="ECO:0000259" key="10">
    <source>
        <dbReference type="PROSITE" id="PS51883"/>
    </source>
</evidence>
<feature type="domain" description="OBG-type G" evidence="9">
    <location>
        <begin position="158"/>
        <end position="317"/>
    </location>
</feature>
<dbReference type="SUPFAM" id="SSF52540">
    <property type="entry name" value="P-loop containing nucleoside triphosphate hydrolases"/>
    <property type="match status" value="1"/>
</dbReference>
<feature type="binding site" evidence="8">
    <location>
        <begin position="210"/>
        <end position="213"/>
    </location>
    <ligand>
        <name>GTP</name>
        <dbReference type="ChEBI" id="CHEBI:37565"/>
    </ligand>
</feature>
<comment type="caution">
    <text evidence="11">The sequence shown here is derived from an EMBL/GenBank/DDBJ whole genome shotgun (WGS) entry which is preliminary data.</text>
</comment>
<dbReference type="NCBIfam" id="NF008956">
    <property type="entry name" value="PRK12299.1"/>
    <property type="match status" value="1"/>
</dbReference>
<dbReference type="NCBIfam" id="TIGR02729">
    <property type="entry name" value="Obg_CgtA"/>
    <property type="match status" value="1"/>
</dbReference>
<dbReference type="PANTHER" id="PTHR11702">
    <property type="entry name" value="DEVELOPMENTALLY REGULATED GTP-BINDING PROTEIN-RELATED"/>
    <property type="match status" value="1"/>
</dbReference>
<comment type="subcellular location">
    <subcellularLocation>
        <location evidence="8">Cytoplasm</location>
    </subcellularLocation>
</comment>
<keyword evidence="6 8" id="KW-0460">Magnesium</keyword>
<dbReference type="SUPFAM" id="SSF82051">
    <property type="entry name" value="Obg GTP-binding protein N-terminal domain"/>
    <property type="match status" value="1"/>
</dbReference>
<dbReference type="PANTHER" id="PTHR11702:SF31">
    <property type="entry name" value="MITOCHONDRIAL RIBOSOME-ASSOCIATED GTPASE 2"/>
    <property type="match status" value="1"/>
</dbReference>
<dbReference type="Pfam" id="PF01018">
    <property type="entry name" value="GTP1_OBG"/>
    <property type="match status" value="1"/>
</dbReference>
<dbReference type="GO" id="GO:0042254">
    <property type="term" value="P:ribosome biogenesis"/>
    <property type="evidence" value="ECO:0007669"/>
    <property type="project" value="UniProtKB-UniRule"/>
</dbReference>
<dbReference type="PROSITE" id="PS51883">
    <property type="entry name" value="OBG"/>
    <property type="match status" value="1"/>
</dbReference>
<dbReference type="InterPro" id="IPR014100">
    <property type="entry name" value="GTP-bd_Obg/CgtA"/>
</dbReference>
<dbReference type="EC" id="3.6.5.-" evidence="8"/>
<evidence type="ECO:0000256" key="4">
    <source>
        <dbReference type="ARBA" id="ARBA00022741"/>
    </source>
</evidence>
<dbReference type="NCBIfam" id="TIGR00231">
    <property type="entry name" value="small_GTP"/>
    <property type="match status" value="1"/>
</dbReference>
<feature type="binding site" evidence="8">
    <location>
        <begin position="277"/>
        <end position="280"/>
    </location>
    <ligand>
        <name>GTP</name>
        <dbReference type="ChEBI" id="CHEBI:37565"/>
    </ligand>
</feature>
<evidence type="ECO:0000313" key="12">
    <source>
        <dbReference type="Proteomes" id="UP000051373"/>
    </source>
</evidence>
<evidence type="ECO:0000256" key="1">
    <source>
        <dbReference type="ARBA" id="ARBA00007699"/>
    </source>
</evidence>
<dbReference type="HAMAP" id="MF_01454">
    <property type="entry name" value="GTPase_Obg"/>
    <property type="match status" value="1"/>
</dbReference>
<dbReference type="InterPro" id="IPR006073">
    <property type="entry name" value="GTP-bd"/>
</dbReference>
<dbReference type="PROSITE" id="PS51710">
    <property type="entry name" value="G_OBG"/>
    <property type="match status" value="1"/>
</dbReference>
<evidence type="ECO:0000256" key="2">
    <source>
        <dbReference type="ARBA" id="ARBA00022490"/>
    </source>
</evidence>
<feature type="binding site" evidence="8">
    <location>
        <begin position="164"/>
        <end position="171"/>
    </location>
    <ligand>
        <name>GTP</name>
        <dbReference type="ChEBI" id="CHEBI:37565"/>
    </ligand>
</feature>
<evidence type="ECO:0000256" key="7">
    <source>
        <dbReference type="ARBA" id="ARBA00023134"/>
    </source>
</evidence>
<evidence type="ECO:0000259" key="9">
    <source>
        <dbReference type="PROSITE" id="PS51710"/>
    </source>
</evidence>
<dbReference type="InterPro" id="IPR006074">
    <property type="entry name" value="GTP1-OBG_CS"/>
</dbReference>
<dbReference type="STRING" id="1703779.AMJ83_06735"/>
<gene>
    <name evidence="8" type="primary">obg</name>
    <name evidence="11" type="ORF">AMJ83_06735</name>
</gene>
<dbReference type="InterPro" id="IPR027417">
    <property type="entry name" value="P-loop_NTPase"/>
</dbReference>
<dbReference type="PRINTS" id="PR00326">
    <property type="entry name" value="GTP1OBG"/>
</dbReference>
<evidence type="ECO:0000256" key="3">
    <source>
        <dbReference type="ARBA" id="ARBA00022723"/>
    </source>
</evidence>
<feature type="binding site" evidence="8">
    <location>
        <begin position="189"/>
        <end position="193"/>
    </location>
    <ligand>
        <name>GTP</name>
        <dbReference type="ChEBI" id="CHEBI:37565"/>
    </ligand>
</feature>
<evidence type="ECO:0000256" key="6">
    <source>
        <dbReference type="ARBA" id="ARBA00022842"/>
    </source>
</evidence>
<dbReference type="InterPro" id="IPR045086">
    <property type="entry name" value="OBG_GTPase"/>
</dbReference>
<comment type="function">
    <text evidence="8">An essential GTPase which binds GTP, GDP and possibly (p)ppGpp with moderate affinity, with high nucleotide exchange rates and a fairly low GTP hydrolysis rate. Plays a role in control of the cell cycle, stress response, ribosome biogenesis and in those bacteria that undergo differentiation, in morphogenesis control.</text>
</comment>
<keyword evidence="5 8" id="KW-0378">Hydrolase</keyword>
<dbReference type="EMBL" id="LJUJ01000012">
    <property type="protein sequence ID" value="KPK63467.1"/>
    <property type="molecule type" value="Genomic_DNA"/>
</dbReference>
<comment type="similarity">
    <text evidence="1 8">Belongs to the TRAFAC class OBG-HflX-like GTPase superfamily. OBG GTPase family.</text>
</comment>
<evidence type="ECO:0000313" key="11">
    <source>
        <dbReference type="EMBL" id="KPK63467.1"/>
    </source>
</evidence>
<keyword evidence="2 8" id="KW-0963">Cytoplasm</keyword>
<dbReference type="Pfam" id="PF01926">
    <property type="entry name" value="MMR_HSR1"/>
    <property type="match status" value="1"/>
</dbReference>
<sequence length="321" mass="35188">MKFVDEAKIFVESGPGGNGCISFRREKYVPRGGPDGGNGGDGGSVYLIGSKDLQTLYDLKIRPHYRAGRGKHGKGKKMNGRTGTDVTIPVPLGIIVLHEDEPLGEILKHGERLILARGGKGGRGNACFVSPTNQAPRHAEQGMSGEQMTLKIVLKLISNIGIVGLPNAGKSTLLKAMTNARPRIDSYPFTTLTPNLGVLRDNISNVVIADMPGIIEGAHEGKGIGMQFLRHIERTKLLVLLIDISSPKPRDQYTTLLNEFKRYKRALLEKPRIVVFNKIDLIDEVPHFKLREKMFYISALKGTGIDQLVKHLKNENQAKAG</sequence>
<dbReference type="PROSITE" id="PS00905">
    <property type="entry name" value="GTP1_OBG"/>
    <property type="match status" value="1"/>
</dbReference>
<feature type="binding site" evidence="8">
    <location>
        <position position="191"/>
    </location>
    <ligand>
        <name>Mg(2+)</name>
        <dbReference type="ChEBI" id="CHEBI:18420"/>
    </ligand>
</feature>
<dbReference type="InterPro" id="IPR005225">
    <property type="entry name" value="Small_GTP-bd"/>
</dbReference>
<organism evidence="11 12">
    <name type="scientific">candidate division WOR_3 bacterium SM23_42</name>
    <dbReference type="NCBI Taxonomy" id="1703779"/>
    <lineage>
        <taxon>Bacteria</taxon>
        <taxon>Bacteria division WOR-3</taxon>
    </lineage>
</organism>
<dbReference type="AlphaFoldDB" id="A0A0S8FU98"/>
<accession>A0A0S8FU98</accession>
<feature type="binding site" evidence="8">
    <location>
        <position position="171"/>
    </location>
    <ligand>
        <name>Mg(2+)</name>
        <dbReference type="ChEBI" id="CHEBI:18420"/>
    </ligand>
</feature>
<dbReference type="CDD" id="cd01898">
    <property type="entry name" value="Obg"/>
    <property type="match status" value="1"/>
</dbReference>